<feature type="non-terminal residue" evidence="1">
    <location>
        <position position="1"/>
    </location>
</feature>
<evidence type="ECO:0000313" key="1">
    <source>
        <dbReference type="EMBL" id="KFR17546.1"/>
    </source>
</evidence>
<feature type="non-terminal residue" evidence="1">
    <location>
        <position position="38"/>
    </location>
</feature>
<gene>
    <name evidence="1" type="ORF">N306_01526</name>
</gene>
<proteinExistence type="predicted"/>
<accession>A0A091XXF7</accession>
<protein>
    <submittedName>
        <fullName evidence="1">Uncharacterized protein</fullName>
    </submittedName>
</protein>
<dbReference type="AlphaFoldDB" id="A0A091XXF7"/>
<keyword evidence="2" id="KW-1185">Reference proteome</keyword>
<dbReference type="Proteomes" id="UP000053605">
    <property type="component" value="Unassembled WGS sequence"/>
</dbReference>
<organism evidence="1 2">
    <name type="scientific">Opisthocomus hoazin</name>
    <name type="common">Hoatzin</name>
    <name type="synonym">Phasianus hoazin</name>
    <dbReference type="NCBI Taxonomy" id="30419"/>
    <lineage>
        <taxon>Eukaryota</taxon>
        <taxon>Metazoa</taxon>
        <taxon>Chordata</taxon>
        <taxon>Craniata</taxon>
        <taxon>Vertebrata</taxon>
        <taxon>Euteleostomi</taxon>
        <taxon>Archelosauria</taxon>
        <taxon>Archosauria</taxon>
        <taxon>Dinosauria</taxon>
        <taxon>Saurischia</taxon>
        <taxon>Theropoda</taxon>
        <taxon>Coelurosauria</taxon>
        <taxon>Aves</taxon>
        <taxon>Neognathae</taxon>
        <taxon>Neoaves</taxon>
        <taxon>Opisthocomiformes</taxon>
        <taxon>Opisthocomidae</taxon>
        <taxon>Opisthocomus</taxon>
    </lineage>
</organism>
<reference evidence="1 2" key="1">
    <citation type="submission" date="2014-04" db="EMBL/GenBank/DDBJ databases">
        <title>Genome evolution of avian class.</title>
        <authorList>
            <person name="Zhang G."/>
            <person name="Li C."/>
        </authorList>
    </citation>
    <scope>NUCLEOTIDE SEQUENCE [LARGE SCALE GENOMIC DNA]</scope>
    <source>
        <strain evidence="1">BGI_N306</strain>
    </source>
</reference>
<sequence length="38" mass="4759">LLRNPKHVFFRVFPYHSQLLHPLSTLTEKYRRYCRNQV</sequence>
<dbReference type="PhylomeDB" id="A0A091XXF7"/>
<evidence type="ECO:0000313" key="2">
    <source>
        <dbReference type="Proteomes" id="UP000053605"/>
    </source>
</evidence>
<name>A0A091XXF7_OPIHO</name>
<dbReference type="EMBL" id="KK736143">
    <property type="protein sequence ID" value="KFR17546.1"/>
    <property type="molecule type" value="Genomic_DNA"/>
</dbReference>